<feature type="repeat" description="PPR" evidence="3">
    <location>
        <begin position="405"/>
        <end position="439"/>
    </location>
</feature>
<feature type="repeat" description="PPR" evidence="3">
    <location>
        <begin position="335"/>
        <end position="369"/>
    </location>
</feature>
<feature type="repeat" description="PPR" evidence="3">
    <location>
        <begin position="507"/>
        <end position="541"/>
    </location>
</feature>
<feature type="repeat" description="PPR" evidence="3">
    <location>
        <begin position="370"/>
        <end position="404"/>
    </location>
</feature>
<dbReference type="InterPro" id="IPR011990">
    <property type="entry name" value="TPR-like_helical_dom_sf"/>
</dbReference>
<dbReference type="PANTHER" id="PTHR47939">
    <property type="entry name" value="MEMBRANE-ASSOCIATED SALT-INDUCIBLE PROTEIN-LIKE"/>
    <property type="match status" value="1"/>
</dbReference>
<accession>A0AAW2BNL4</accession>
<evidence type="ECO:0000256" key="1">
    <source>
        <dbReference type="ARBA" id="ARBA00007626"/>
    </source>
</evidence>
<evidence type="ECO:0000313" key="5">
    <source>
        <dbReference type="Proteomes" id="UP001459277"/>
    </source>
</evidence>
<reference evidence="4 5" key="1">
    <citation type="submission" date="2024-01" db="EMBL/GenBank/DDBJ databases">
        <title>A telomere-to-telomere, gap-free genome of sweet tea (Lithocarpus litseifolius).</title>
        <authorList>
            <person name="Zhou J."/>
        </authorList>
    </citation>
    <scope>NUCLEOTIDE SEQUENCE [LARGE SCALE GENOMIC DNA]</scope>
    <source>
        <strain evidence="4">Zhou-2022a</strain>
        <tissue evidence="4">Leaf</tissue>
    </source>
</reference>
<evidence type="ECO:0000256" key="3">
    <source>
        <dbReference type="PROSITE-ProRule" id="PRU00708"/>
    </source>
</evidence>
<dbReference type="Proteomes" id="UP001459277">
    <property type="component" value="Unassembled WGS sequence"/>
</dbReference>
<gene>
    <name evidence="4" type="ORF">SO802_031718</name>
</gene>
<evidence type="ECO:0000313" key="4">
    <source>
        <dbReference type="EMBL" id="KAK9986767.1"/>
    </source>
</evidence>
<dbReference type="EMBL" id="JAZDWU010000011">
    <property type="protein sequence ID" value="KAK9986767.1"/>
    <property type="molecule type" value="Genomic_DNA"/>
</dbReference>
<feature type="repeat" description="PPR" evidence="3">
    <location>
        <begin position="186"/>
        <end position="220"/>
    </location>
</feature>
<name>A0AAW2BNL4_9ROSI</name>
<dbReference type="Pfam" id="PF13041">
    <property type="entry name" value="PPR_2"/>
    <property type="match status" value="3"/>
</dbReference>
<keyword evidence="5" id="KW-1185">Reference proteome</keyword>
<proteinExistence type="inferred from homology"/>
<evidence type="ECO:0008006" key="6">
    <source>
        <dbReference type="Google" id="ProtNLM"/>
    </source>
</evidence>
<dbReference type="PROSITE" id="PS51375">
    <property type="entry name" value="PPR"/>
    <property type="match status" value="7"/>
</dbReference>
<dbReference type="Gene3D" id="1.25.40.10">
    <property type="entry name" value="Tetratricopeptide repeat domain"/>
    <property type="match status" value="3"/>
</dbReference>
<organism evidence="4 5">
    <name type="scientific">Lithocarpus litseifolius</name>
    <dbReference type="NCBI Taxonomy" id="425828"/>
    <lineage>
        <taxon>Eukaryota</taxon>
        <taxon>Viridiplantae</taxon>
        <taxon>Streptophyta</taxon>
        <taxon>Embryophyta</taxon>
        <taxon>Tracheophyta</taxon>
        <taxon>Spermatophyta</taxon>
        <taxon>Magnoliopsida</taxon>
        <taxon>eudicotyledons</taxon>
        <taxon>Gunneridae</taxon>
        <taxon>Pentapetalae</taxon>
        <taxon>rosids</taxon>
        <taxon>fabids</taxon>
        <taxon>Fagales</taxon>
        <taxon>Fagaceae</taxon>
        <taxon>Lithocarpus</taxon>
    </lineage>
</organism>
<dbReference type="Pfam" id="PF01535">
    <property type="entry name" value="PPR"/>
    <property type="match status" value="1"/>
</dbReference>
<dbReference type="NCBIfam" id="TIGR00756">
    <property type="entry name" value="PPR"/>
    <property type="match status" value="6"/>
</dbReference>
<feature type="repeat" description="PPR" evidence="3">
    <location>
        <begin position="299"/>
        <end position="334"/>
    </location>
</feature>
<dbReference type="PANTHER" id="PTHR47939:SF5">
    <property type="entry name" value="PENTACOTRIPEPTIDE-REPEAT REGION OF PRORP DOMAIN-CONTAINING PROTEIN"/>
    <property type="match status" value="1"/>
</dbReference>
<dbReference type="InterPro" id="IPR002885">
    <property type="entry name" value="PPR_rpt"/>
</dbReference>
<protein>
    <recommendedName>
        <fullName evidence="6">Pentatricopeptide repeat-containing protein</fullName>
    </recommendedName>
</protein>
<dbReference type="AlphaFoldDB" id="A0AAW2BNL4"/>
<comment type="caution">
    <text evidence="4">The sequence shown here is derived from an EMBL/GenBank/DDBJ whole genome shotgun (WGS) entry which is preliminary data.</text>
</comment>
<sequence>MRNMMRVRSSNLSVFSILLQTHVKSTCFYYSYVVVKPISPASLFNLNPCSTFSAMAMKPHLQFFSSSTTSPNSTYAASNVPLIIEPKEDASIIDDDDNDEDYEDDETHFRPLSSGDESLTRDIRTIVGILGELGSNPSETKNELEHSGITASSELVVGVLSHFRSNWEAAFTFFLWAAKQPGYTHSVREYHSMISILGKMRKFDTAWALIDEMRMNGGLSSSPTSPSLVTPQTLLIMIRRYCAVHDVGRAINTFYAYKRFKFEVGIDEFQGLLSALCRYKNMPDAEHLLFCNKNVFPFNTKSFNIILNGWCNVIVSPREGERIWREMSKRGIQHDVVSYGCLISCYSKACNLNKVLKLFNRMKEMEIVPDRKVYNAVIHALAKGRLVKEAINLMKTMEDKGIAPNIVSYNSLIKPLCRARKIEEAREVFDDMLCRGLSPTIRTYHAFFRILRTGDEVFVLLEKMRKMGCHPNTDTYIMLIRKFCRWRQLDNVFKLWSEMIQNGVDPDRSSYIVLIHGLFLNGKLEEAHKYYIEMKEKHLIPEPKTDEMLQAWLSSKHISECQMKDLECNRLDCSQSGKNARVITRRFDQTRDFRRQPETRRVVRERGFSLWELKDLRS</sequence>
<dbReference type="InterPro" id="IPR050667">
    <property type="entry name" value="PPR-containing_protein"/>
</dbReference>
<comment type="similarity">
    <text evidence="1">Belongs to the PPR family. P subfamily.</text>
</comment>
<feature type="repeat" description="PPR" evidence="3">
    <location>
        <begin position="472"/>
        <end position="506"/>
    </location>
</feature>
<keyword evidence="2" id="KW-0677">Repeat</keyword>
<evidence type="ECO:0000256" key="2">
    <source>
        <dbReference type="ARBA" id="ARBA00022737"/>
    </source>
</evidence>